<dbReference type="EMBL" id="NEXE01000062">
    <property type="protein sequence ID" value="PSN90377.1"/>
    <property type="molecule type" value="Genomic_DNA"/>
</dbReference>
<evidence type="ECO:0000313" key="2">
    <source>
        <dbReference type="Proteomes" id="UP000240322"/>
    </source>
</evidence>
<gene>
    <name evidence="1" type="ORF">B9Q03_06955</name>
</gene>
<name>A0A2R6AVJ0_9ARCH</name>
<organism evidence="1 2">
    <name type="scientific">Candidatus Marsarchaeota G2 archaeon OSP_D</name>
    <dbReference type="NCBI Taxonomy" id="1978157"/>
    <lineage>
        <taxon>Archaea</taxon>
        <taxon>Candidatus Marsarchaeota</taxon>
        <taxon>Candidatus Marsarchaeota group 2</taxon>
    </lineage>
</organism>
<accession>A0A2R6AVJ0</accession>
<protein>
    <submittedName>
        <fullName evidence="1">Uncharacterized protein</fullName>
    </submittedName>
</protein>
<sequence length="211" mass="24043">MAEDKFDEDMDTITLRVSGGMNSLQLQSLLRVSNKLKEMHRRGLVKINHSVMEVVVASYLIRKGFDVDVEHPLGDLVCDVYAERGGALIVEIETGFVPPEHALDPVRYMVARLISKVARYSKHAERFMLATPVDNFAQLHPALIKRPQERTHQELLDMKSVCDEYYHNPPVSWEEIANARLHGIFIVNVDQATVTELEPEKYYGLVSLMPK</sequence>
<dbReference type="AlphaFoldDB" id="A0A2R6AVJ0"/>
<reference evidence="1 2" key="1">
    <citation type="submission" date="2017-04" db="EMBL/GenBank/DDBJ databases">
        <title>Novel microbial lineages endemic to geothermal iron-oxide mats fill important gaps in the evolutionary history of Archaea.</title>
        <authorList>
            <person name="Jay Z.J."/>
            <person name="Beam J.P."/>
            <person name="Dlakic M."/>
            <person name="Rusch D.B."/>
            <person name="Kozubal M.A."/>
            <person name="Inskeep W.P."/>
        </authorList>
    </citation>
    <scope>NUCLEOTIDE SEQUENCE [LARGE SCALE GENOMIC DNA]</scope>
    <source>
        <strain evidence="1">OSP_D</strain>
    </source>
</reference>
<dbReference type="Proteomes" id="UP000240322">
    <property type="component" value="Unassembled WGS sequence"/>
</dbReference>
<evidence type="ECO:0000313" key="1">
    <source>
        <dbReference type="EMBL" id="PSN90377.1"/>
    </source>
</evidence>
<comment type="caution">
    <text evidence="1">The sequence shown here is derived from an EMBL/GenBank/DDBJ whole genome shotgun (WGS) entry which is preliminary data.</text>
</comment>
<proteinExistence type="predicted"/>